<dbReference type="CDD" id="cd10580">
    <property type="entry name" value="TNFRSF10"/>
    <property type="match status" value="1"/>
</dbReference>
<feature type="domain" description="TNFR-Cys" evidence="13">
    <location>
        <begin position="120"/>
        <end position="160"/>
    </location>
</feature>
<comment type="caution">
    <text evidence="9">Lacks conserved residue(s) required for the propagation of feature annotation.</text>
</comment>
<evidence type="ECO:0000256" key="3">
    <source>
        <dbReference type="ARBA" id="ARBA00022729"/>
    </source>
</evidence>
<protein>
    <submittedName>
        <fullName evidence="14">Uncharacterized protein</fullName>
    </submittedName>
</protein>
<evidence type="ECO:0000256" key="5">
    <source>
        <dbReference type="ARBA" id="ARBA00023136"/>
    </source>
</evidence>
<evidence type="ECO:0000259" key="13">
    <source>
        <dbReference type="PROSITE" id="PS50050"/>
    </source>
</evidence>
<evidence type="ECO:0000256" key="11">
    <source>
        <dbReference type="SAM" id="SignalP"/>
    </source>
</evidence>
<dbReference type="Gene3D" id="2.10.50.10">
    <property type="entry name" value="Tumor Necrosis Factor Receptor, subunit A, domain 2"/>
    <property type="match status" value="3"/>
</dbReference>
<keyword evidence="8" id="KW-0325">Glycoprotein</keyword>
<keyword evidence="5" id="KW-0472">Membrane</keyword>
<feature type="region of interest" description="Disordered" evidence="10">
    <location>
        <begin position="157"/>
        <end position="185"/>
    </location>
</feature>
<feature type="disulfide bond" evidence="9">
    <location>
        <begin position="139"/>
        <end position="152"/>
    </location>
</feature>
<evidence type="ECO:0000256" key="1">
    <source>
        <dbReference type="ARBA" id="ARBA00004370"/>
    </source>
</evidence>
<dbReference type="GO" id="GO:0036462">
    <property type="term" value="P:TRAIL-activated apoptotic signaling pathway"/>
    <property type="evidence" value="ECO:0007669"/>
    <property type="project" value="TreeGrafter"/>
</dbReference>
<dbReference type="GO" id="GO:0043065">
    <property type="term" value="P:positive regulation of apoptotic process"/>
    <property type="evidence" value="ECO:0007669"/>
    <property type="project" value="TreeGrafter"/>
</dbReference>
<evidence type="ECO:0000256" key="8">
    <source>
        <dbReference type="ARBA" id="ARBA00023180"/>
    </source>
</evidence>
<reference evidence="14" key="1">
    <citation type="submission" date="2025-08" db="UniProtKB">
        <authorList>
            <consortium name="Ensembl"/>
        </authorList>
    </citation>
    <scope>IDENTIFICATION</scope>
</reference>
<evidence type="ECO:0000259" key="12">
    <source>
        <dbReference type="PROSITE" id="PS50017"/>
    </source>
</evidence>
<reference evidence="14" key="2">
    <citation type="submission" date="2025-09" db="UniProtKB">
        <authorList>
            <consortium name="Ensembl"/>
        </authorList>
    </citation>
    <scope>IDENTIFICATION</scope>
</reference>
<dbReference type="PROSITE" id="PS50050">
    <property type="entry name" value="TNFR_NGFR_2"/>
    <property type="match status" value="2"/>
</dbReference>
<dbReference type="Ensembl" id="ENSMMOT00000009784.1">
    <property type="protein sequence ID" value="ENSMMOP00000009615.1"/>
    <property type="gene ID" value="ENSMMOG00000007450.1"/>
</dbReference>
<feature type="disulfide bond" evidence="9">
    <location>
        <begin position="142"/>
        <end position="160"/>
    </location>
</feature>
<name>A0A3Q4AXP0_MOLML</name>
<dbReference type="Proteomes" id="UP000261620">
    <property type="component" value="Unplaced"/>
</dbReference>
<sequence length="426" mass="47209">MNGALMAALLIRLVCHAAEVPASQWSSDEYQNLTRRQHRTCVENEQYLHQGLCCLNCQAGTFVLKACERDQEQGTCLQCDHGQTYTEHSNGMNRCLPCTHCRSDENETASCTKTADTRCQCKPGTFCVPDQACEVCKRCAKCKSGEEELKKCTPFSNTECRKRDPSPTKIPSAQPTPSPTSSSDIGTFALQCHHAKFKHHSCEIPCSRSHCDSSEIVKIPIGESGATAEERQNNQNAGLEGEESRPESRPLLQETQPGMTKASPPLEDEDRGLGDSLPNTTSSSQTSLSGLPTLMSSNNLHQSPTAFQLSSVDMDNPLQHRLVPLQGSENSLKKSFDLFEEYLDVRIHNKFFRTIGVSDNHIRIAENGTPSDKVYELLKNWMQKQGLKADINDLLEALLSMDQRRSAESIASAALHRGYYKHVDTA</sequence>
<dbReference type="GO" id="GO:0005886">
    <property type="term" value="C:plasma membrane"/>
    <property type="evidence" value="ECO:0007669"/>
    <property type="project" value="TreeGrafter"/>
</dbReference>
<feature type="disulfide bond" evidence="9">
    <location>
        <begin position="121"/>
        <end position="136"/>
    </location>
</feature>
<feature type="repeat" description="TNFR-Cys" evidence="9">
    <location>
        <begin position="78"/>
        <end position="119"/>
    </location>
</feature>
<feature type="repeat" description="TNFR-Cys" evidence="9">
    <location>
        <begin position="120"/>
        <end position="160"/>
    </location>
</feature>
<dbReference type="InterPro" id="IPR034029">
    <property type="entry name" value="TNFRSF10A/B_death"/>
</dbReference>
<dbReference type="InterPro" id="IPR052491">
    <property type="entry name" value="TNFRSF10"/>
</dbReference>
<evidence type="ECO:0000313" key="14">
    <source>
        <dbReference type="Ensembl" id="ENSMMOP00000009615.1"/>
    </source>
</evidence>
<dbReference type="InterPro" id="IPR011029">
    <property type="entry name" value="DEATH-like_dom_sf"/>
</dbReference>
<dbReference type="CDD" id="cd08315">
    <property type="entry name" value="Death_TRAILR_DR4_DR5"/>
    <property type="match status" value="1"/>
</dbReference>
<accession>A0A3Q4AXP0</accession>
<dbReference type="PROSITE" id="PS50017">
    <property type="entry name" value="DEATH_DOMAIN"/>
    <property type="match status" value="1"/>
</dbReference>
<dbReference type="GO" id="GO:0009986">
    <property type="term" value="C:cell surface"/>
    <property type="evidence" value="ECO:0007669"/>
    <property type="project" value="TreeGrafter"/>
</dbReference>
<feature type="region of interest" description="Disordered" evidence="10">
    <location>
        <begin position="222"/>
        <end position="300"/>
    </location>
</feature>
<evidence type="ECO:0000256" key="9">
    <source>
        <dbReference type="PROSITE-ProRule" id="PRU00206"/>
    </source>
</evidence>
<dbReference type="GO" id="GO:0004888">
    <property type="term" value="F:transmembrane signaling receptor activity"/>
    <property type="evidence" value="ECO:0007669"/>
    <property type="project" value="UniProtKB-ARBA"/>
</dbReference>
<feature type="domain" description="TNFR-Cys" evidence="13">
    <location>
        <begin position="78"/>
        <end position="119"/>
    </location>
</feature>
<dbReference type="Gene3D" id="1.10.533.10">
    <property type="entry name" value="Death Domain, Fas"/>
    <property type="match status" value="1"/>
</dbReference>
<evidence type="ECO:0000256" key="2">
    <source>
        <dbReference type="ARBA" id="ARBA00022703"/>
    </source>
</evidence>
<dbReference type="OMA" id="CQNGQDY"/>
<dbReference type="PROSITE" id="PS00652">
    <property type="entry name" value="TNFR_NGFR_1"/>
    <property type="match status" value="1"/>
</dbReference>
<feature type="signal peptide" evidence="11">
    <location>
        <begin position="1"/>
        <end position="17"/>
    </location>
</feature>
<dbReference type="InterPro" id="IPR001368">
    <property type="entry name" value="TNFR/NGFR_Cys_rich_reg"/>
</dbReference>
<keyword evidence="7" id="KW-0675">Receptor</keyword>
<dbReference type="SUPFAM" id="SSF57586">
    <property type="entry name" value="TNF receptor-like"/>
    <property type="match status" value="2"/>
</dbReference>
<dbReference type="FunFam" id="2.10.50.10:FF:000004">
    <property type="entry name" value="Tumor necrosis factor receptor superfamily member 6"/>
    <property type="match status" value="1"/>
</dbReference>
<dbReference type="STRING" id="94237.ENSMMOP00000009615"/>
<proteinExistence type="predicted"/>
<evidence type="ECO:0000256" key="10">
    <source>
        <dbReference type="SAM" id="MobiDB-lite"/>
    </source>
</evidence>
<dbReference type="AlphaFoldDB" id="A0A3Q4AXP0"/>
<evidence type="ECO:0000313" key="15">
    <source>
        <dbReference type="Proteomes" id="UP000261620"/>
    </source>
</evidence>
<feature type="domain" description="Death" evidence="12">
    <location>
        <begin position="350"/>
        <end position="414"/>
    </location>
</feature>
<dbReference type="InterPro" id="IPR000488">
    <property type="entry name" value="Death_dom"/>
</dbReference>
<evidence type="ECO:0000256" key="4">
    <source>
        <dbReference type="ARBA" id="ARBA00022737"/>
    </source>
</evidence>
<organism evidence="14 15">
    <name type="scientific">Mola mola</name>
    <name type="common">Ocean sunfish</name>
    <name type="synonym">Tetraodon mola</name>
    <dbReference type="NCBI Taxonomy" id="94237"/>
    <lineage>
        <taxon>Eukaryota</taxon>
        <taxon>Metazoa</taxon>
        <taxon>Chordata</taxon>
        <taxon>Craniata</taxon>
        <taxon>Vertebrata</taxon>
        <taxon>Euteleostomi</taxon>
        <taxon>Actinopterygii</taxon>
        <taxon>Neopterygii</taxon>
        <taxon>Teleostei</taxon>
        <taxon>Neoteleostei</taxon>
        <taxon>Acanthomorphata</taxon>
        <taxon>Eupercaria</taxon>
        <taxon>Tetraodontiformes</taxon>
        <taxon>Molidae</taxon>
        <taxon>Mola</taxon>
    </lineage>
</organism>
<keyword evidence="6 9" id="KW-1015">Disulfide bond</keyword>
<keyword evidence="15" id="KW-1185">Reference proteome</keyword>
<evidence type="ECO:0000256" key="6">
    <source>
        <dbReference type="ARBA" id="ARBA00023157"/>
    </source>
</evidence>
<dbReference type="PANTHER" id="PTHR46330">
    <property type="entry name" value="TUMOR NECROSIS FACTOR RECEPTOR SUPERFAMILY MEMBER 10B"/>
    <property type="match status" value="1"/>
</dbReference>
<keyword evidence="3 11" id="KW-0732">Signal</keyword>
<feature type="compositionally biased region" description="Low complexity" evidence="10">
    <location>
        <begin position="276"/>
        <end position="294"/>
    </location>
</feature>
<keyword evidence="4" id="KW-0677">Repeat</keyword>
<dbReference type="Pfam" id="PF00531">
    <property type="entry name" value="Death"/>
    <property type="match status" value="1"/>
</dbReference>
<feature type="chain" id="PRO_5018666355" evidence="11">
    <location>
        <begin position="18"/>
        <end position="426"/>
    </location>
</feature>
<evidence type="ECO:0000256" key="7">
    <source>
        <dbReference type="ARBA" id="ARBA00023170"/>
    </source>
</evidence>
<dbReference type="InterPro" id="IPR034024">
    <property type="entry name" value="TNFRSF10_N"/>
</dbReference>
<feature type="compositionally biased region" description="Low complexity" evidence="10">
    <location>
        <begin position="171"/>
        <end position="183"/>
    </location>
</feature>
<dbReference type="Pfam" id="PF00020">
    <property type="entry name" value="TNFR_c6"/>
    <property type="match status" value="2"/>
</dbReference>
<feature type="disulfide bond" evidence="9">
    <location>
        <begin position="98"/>
        <end position="111"/>
    </location>
</feature>
<feature type="disulfide bond" evidence="9">
    <location>
        <begin position="101"/>
        <end position="119"/>
    </location>
</feature>
<dbReference type="SUPFAM" id="SSF47986">
    <property type="entry name" value="DEATH domain"/>
    <property type="match status" value="1"/>
</dbReference>
<keyword evidence="2" id="KW-0053">Apoptosis</keyword>
<dbReference type="PANTHER" id="PTHR46330:SF6">
    <property type="entry name" value="HEMATOPOIETIC DEATH RECEPTOR-RELATED"/>
    <property type="match status" value="1"/>
</dbReference>
<dbReference type="SMART" id="SM00208">
    <property type="entry name" value="TNFR"/>
    <property type="match status" value="3"/>
</dbReference>
<comment type="subcellular location">
    <subcellularLocation>
        <location evidence="1">Membrane</location>
    </subcellularLocation>
</comment>